<evidence type="ECO:0000256" key="1">
    <source>
        <dbReference type="SAM" id="MobiDB-lite"/>
    </source>
</evidence>
<dbReference type="Proteomes" id="UP000626092">
    <property type="component" value="Unassembled WGS sequence"/>
</dbReference>
<name>A0A834FU63_RHOSS</name>
<dbReference type="EMBL" id="WJXA01000333">
    <property type="protein sequence ID" value="KAF7113171.1"/>
    <property type="molecule type" value="Genomic_DNA"/>
</dbReference>
<organism evidence="2 3">
    <name type="scientific">Rhododendron simsii</name>
    <name type="common">Sims's rhododendron</name>
    <dbReference type="NCBI Taxonomy" id="118357"/>
    <lineage>
        <taxon>Eukaryota</taxon>
        <taxon>Viridiplantae</taxon>
        <taxon>Streptophyta</taxon>
        <taxon>Embryophyta</taxon>
        <taxon>Tracheophyta</taxon>
        <taxon>Spermatophyta</taxon>
        <taxon>Magnoliopsida</taxon>
        <taxon>eudicotyledons</taxon>
        <taxon>Gunneridae</taxon>
        <taxon>Pentapetalae</taxon>
        <taxon>asterids</taxon>
        <taxon>Ericales</taxon>
        <taxon>Ericaceae</taxon>
        <taxon>Ericoideae</taxon>
        <taxon>Rhodoreae</taxon>
        <taxon>Rhododendron</taxon>
    </lineage>
</organism>
<evidence type="ECO:0000313" key="2">
    <source>
        <dbReference type="EMBL" id="KAF7113171.1"/>
    </source>
</evidence>
<proteinExistence type="predicted"/>
<feature type="compositionally biased region" description="Basic and acidic residues" evidence="1">
    <location>
        <begin position="7"/>
        <end position="19"/>
    </location>
</feature>
<keyword evidence="3" id="KW-1185">Reference proteome</keyword>
<dbReference type="OrthoDB" id="10498019at2759"/>
<comment type="caution">
    <text evidence="2">The sequence shown here is derived from an EMBL/GenBank/DDBJ whole genome shotgun (WGS) entry which is preliminary data.</text>
</comment>
<reference evidence="2" key="1">
    <citation type="submission" date="2019-11" db="EMBL/GenBank/DDBJ databases">
        <authorList>
            <person name="Liu Y."/>
            <person name="Hou J."/>
            <person name="Li T.-Q."/>
            <person name="Guan C.-H."/>
            <person name="Wu X."/>
            <person name="Wu H.-Z."/>
            <person name="Ling F."/>
            <person name="Zhang R."/>
            <person name="Shi X.-G."/>
            <person name="Ren J.-P."/>
            <person name="Chen E.-F."/>
            <person name="Sun J.-M."/>
        </authorList>
    </citation>
    <scope>NUCLEOTIDE SEQUENCE</scope>
    <source>
        <strain evidence="2">Adult_tree_wgs_1</strain>
        <tissue evidence="2">Leaves</tissue>
    </source>
</reference>
<sequence length="70" mass="7636">MPKNKKTSREKQSKTKADNPRSGYGPGFVMQLEMKFGLSSSSVFGSEKTNPDLLLDLGTSDYKSTCGQIS</sequence>
<gene>
    <name evidence="2" type="ORF">RHSIM_RhsimUnG0153200</name>
</gene>
<protein>
    <submittedName>
        <fullName evidence="2">Uncharacterized protein</fullName>
    </submittedName>
</protein>
<accession>A0A834FU63</accession>
<feature type="region of interest" description="Disordered" evidence="1">
    <location>
        <begin position="1"/>
        <end position="26"/>
    </location>
</feature>
<dbReference type="AlphaFoldDB" id="A0A834FU63"/>
<evidence type="ECO:0000313" key="3">
    <source>
        <dbReference type="Proteomes" id="UP000626092"/>
    </source>
</evidence>